<gene>
    <name evidence="1" type="ORF">L1987_11407</name>
</gene>
<reference evidence="1 2" key="2">
    <citation type="journal article" date="2022" name="Mol. Ecol. Resour.">
        <title>The genomes of chicory, endive, great burdock and yacon provide insights into Asteraceae paleo-polyploidization history and plant inulin production.</title>
        <authorList>
            <person name="Fan W."/>
            <person name="Wang S."/>
            <person name="Wang H."/>
            <person name="Wang A."/>
            <person name="Jiang F."/>
            <person name="Liu H."/>
            <person name="Zhao H."/>
            <person name="Xu D."/>
            <person name="Zhang Y."/>
        </authorList>
    </citation>
    <scope>NUCLEOTIDE SEQUENCE [LARGE SCALE GENOMIC DNA]</scope>
    <source>
        <strain evidence="2">cv. Yunnan</strain>
        <tissue evidence="1">Leaves</tissue>
    </source>
</reference>
<sequence length="98" mass="11259">MADRRWMGKPFGLDLTRRKMKTWLGSGIIHLVNGMEMLMIKVYRLVKTTGFMLFQLSTLNSATRSKNVEGVVIIFELQKAPTSEAKKECKSTRYSDLE</sequence>
<reference evidence="2" key="1">
    <citation type="journal article" date="2022" name="Mol. Ecol. Resour.">
        <title>The genomes of chicory, endive, great burdock and yacon provide insights into Asteraceae palaeo-polyploidization history and plant inulin production.</title>
        <authorList>
            <person name="Fan W."/>
            <person name="Wang S."/>
            <person name="Wang H."/>
            <person name="Wang A."/>
            <person name="Jiang F."/>
            <person name="Liu H."/>
            <person name="Zhao H."/>
            <person name="Xu D."/>
            <person name="Zhang Y."/>
        </authorList>
    </citation>
    <scope>NUCLEOTIDE SEQUENCE [LARGE SCALE GENOMIC DNA]</scope>
    <source>
        <strain evidence="2">cv. Yunnan</strain>
    </source>
</reference>
<dbReference type="Proteomes" id="UP001056120">
    <property type="component" value="Linkage Group LG04"/>
</dbReference>
<name>A0ACB9JBT5_9ASTR</name>
<protein>
    <submittedName>
        <fullName evidence="1">Uncharacterized protein</fullName>
    </submittedName>
</protein>
<evidence type="ECO:0000313" key="2">
    <source>
        <dbReference type="Proteomes" id="UP001056120"/>
    </source>
</evidence>
<comment type="caution">
    <text evidence="1">The sequence shown here is derived from an EMBL/GenBank/DDBJ whole genome shotgun (WGS) entry which is preliminary data.</text>
</comment>
<dbReference type="EMBL" id="CM042021">
    <property type="protein sequence ID" value="KAI3817611.1"/>
    <property type="molecule type" value="Genomic_DNA"/>
</dbReference>
<proteinExistence type="predicted"/>
<keyword evidence="2" id="KW-1185">Reference proteome</keyword>
<accession>A0ACB9JBT5</accession>
<organism evidence="1 2">
    <name type="scientific">Smallanthus sonchifolius</name>
    <dbReference type="NCBI Taxonomy" id="185202"/>
    <lineage>
        <taxon>Eukaryota</taxon>
        <taxon>Viridiplantae</taxon>
        <taxon>Streptophyta</taxon>
        <taxon>Embryophyta</taxon>
        <taxon>Tracheophyta</taxon>
        <taxon>Spermatophyta</taxon>
        <taxon>Magnoliopsida</taxon>
        <taxon>eudicotyledons</taxon>
        <taxon>Gunneridae</taxon>
        <taxon>Pentapetalae</taxon>
        <taxon>asterids</taxon>
        <taxon>campanulids</taxon>
        <taxon>Asterales</taxon>
        <taxon>Asteraceae</taxon>
        <taxon>Asteroideae</taxon>
        <taxon>Heliantheae alliance</taxon>
        <taxon>Millerieae</taxon>
        <taxon>Smallanthus</taxon>
    </lineage>
</organism>
<evidence type="ECO:0000313" key="1">
    <source>
        <dbReference type="EMBL" id="KAI3817611.1"/>
    </source>
</evidence>